<dbReference type="Proteomes" id="UP000265520">
    <property type="component" value="Unassembled WGS sequence"/>
</dbReference>
<keyword evidence="3" id="KW-1185">Reference proteome</keyword>
<comment type="caution">
    <text evidence="2">The sequence shown here is derived from an EMBL/GenBank/DDBJ whole genome shotgun (WGS) entry which is preliminary data.</text>
</comment>
<accession>A0A392UN73</accession>
<feature type="non-terminal residue" evidence="2">
    <location>
        <position position="76"/>
    </location>
</feature>
<feature type="region of interest" description="Disordered" evidence="1">
    <location>
        <begin position="48"/>
        <end position="76"/>
    </location>
</feature>
<dbReference type="AlphaFoldDB" id="A0A392UN73"/>
<proteinExistence type="predicted"/>
<sequence length="76" mass="8452">MTRSSSAQRCWRQNNHGDRRLMEAVEDRSGFHGRHSDRRMAELVDGGDRIEGGKDEVGVLNDGRGKEQEDGGVVNA</sequence>
<feature type="compositionally biased region" description="Basic and acidic residues" evidence="1">
    <location>
        <begin position="48"/>
        <end position="69"/>
    </location>
</feature>
<evidence type="ECO:0000256" key="1">
    <source>
        <dbReference type="SAM" id="MobiDB-lite"/>
    </source>
</evidence>
<evidence type="ECO:0000313" key="2">
    <source>
        <dbReference type="EMBL" id="MCI74094.1"/>
    </source>
</evidence>
<organism evidence="2 3">
    <name type="scientific">Trifolium medium</name>
    <dbReference type="NCBI Taxonomy" id="97028"/>
    <lineage>
        <taxon>Eukaryota</taxon>
        <taxon>Viridiplantae</taxon>
        <taxon>Streptophyta</taxon>
        <taxon>Embryophyta</taxon>
        <taxon>Tracheophyta</taxon>
        <taxon>Spermatophyta</taxon>
        <taxon>Magnoliopsida</taxon>
        <taxon>eudicotyledons</taxon>
        <taxon>Gunneridae</taxon>
        <taxon>Pentapetalae</taxon>
        <taxon>rosids</taxon>
        <taxon>fabids</taxon>
        <taxon>Fabales</taxon>
        <taxon>Fabaceae</taxon>
        <taxon>Papilionoideae</taxon>
        <taxon>50 kb inversion clade</taxon>
        <taxon>NPAAA clade</taxon>
        <taxon>Hologalegina</taxon>
        <taxon>IRL clade</taxon>
        <taxon>Trifolieae</taxon>
        <taxon>Trifolium</taxon>
    </lineage>
</organism>
<evidence type="ECO:0000313" key="3">
    <source>
        <dbReference type="Proteomes" id="UP000265520"/>
    </source>
</evidence>
<reference evidence="2 3" key="1">
    <citation type="journal article" date="2018" name="Front. Plant Sci.">
        <title>Red Clover (Trifolium pratense) and Zigzag Clover (T. medium) - A Picture of Genomic Similarities and Differences.</title>
        <authorList>
            <person name="Dluhosova J."/>
            <person name="Istvanek J."/>
            <person name="Nedelnik J."/>
            <person name="Repkova J."/>
        </authorList>
    </citation>
    <scope>NUCLEOTIDE SEQUENCE [LARGE SCALE GENOMIC DNA]</scope>
    <source>
        <strain evidence="3">cv. 10/8</strain>
        <tissue evidence="2">Leaf</tissue>
    </source>
</reference>
<protein>
    <submittedName>
        <fullName evidence="2">Uncharacterized protein</fullName>
    </submittedName>
</protein>
<name>A0A392UN73_9FABA</name>
<dbReference type="EMBL" id="LXQA010853219">
    <property type="protein sequence ID" value="MCI74094.1"/>
    <property type="molecule type" value="Genomic_DNA"/>
</dbReference>